<accession>A0A0F9GBW3</accession>
<dbReference type="EMBL" id="LAZR01029067">
    <property type="protein sequence ID" value="KKL60677.1"/>
    <property type="molecule type" value="Genomic_DNA"/>
</dbReference>
<sequence length="328" mass="37190">MTETPPPIDQPAPPQLPVPQPRTVWPTVIGWLSLVMVARSVVSTVGFIPVHVHSVSSGQLYAGHIILSILTSIVSAVLLAYAGLNTLARRPFGKTVHILWASLALGGTLFYSLTNLAELGQQADMMGTPSVALWLIGRQAYPIFLLIWFTRRRIRNEIRNWQQETPDDLQPGEATSPQARQVTVWPWVISWVTIFITGQELLEFVIGGRLEGLIRDGWDLFTRTPVRHYIDGPAFLALAILAGVLMIRQRHIGRKLLIVWALLQLSWFIWFEIEIPWHLIRTGDNAAIQVGQMLIPLMQKFVYPIFLLIWFSRKKIKDEVRSWGEPSE</sequence>
<feature type="transmembrane region" description="Helical" evidence="1">
    <location>
        <begin position="226"/>
        <end position="247"/>
    </location>
</feature>
<proteinExistence type="predicted"/>
<keyword evidence="1" id="KW-0812">Transmembrane</keyword>
<feature type="transmembrane region" description="Helical" evidence="1">
    <location>
        <begin position="60"/>
        <end position="84"/>
    </location>
</feature>
<reference evidence="2" key="1">
    <citation type="journal article" date="2015" name="Nature">
        <title>Complex archaea that bridge the gap between prokaryotes and eukaryotes.</title>
        <authorList>
            <person name="Spang A."/>
            <person name="Saw J.H."/>
            <person name="Jorgensen S.L."/>
            <person name="Zaremba-Niedzwiedzka K."/>
            <person name="Martijn J."/>
            <person name="Lind A.E."/>
            <person name="van Eijk R."/>
            <person name="Schleper C."/>
            <person name="Guy L."/>
            <person name="Ettema T.J."/>
        </authorList>
    </citation>
    <scope>NUCLEOTIDE SEQUENCE</scope>
</reference>
<gene>
    <name evidence="2" type="ORF">LCGC14_2202930</name>
</gene>
<feature type="transmembrane region" description="Helical" evidence="1">
    <location>
        <begin position="28"/>
        <end position="48"/>
    </location>
</feature>
<keyword evidence="1" id="KW-1133">Transmembrane helix</keyword>
<feature type="transmembrane region" description="Helical" evidence="1">
    <location>
        <begin position="256"/>
        <end position="273"/>
    </location>
</feature>
<evidence type="ECO:0000313" key="2">
    <source>
        <dbReference type="EMBL" id="KKL60677.1"/>
    </source>
</evidence>
<keyword evidence="1" id="KW-0472">Membrane</keyword>
<feature type="transmembrane region" description="Helical" evidence="1">
    <location>
        <begin position="133"/>
        <end position="150"/>
    </location>
</feature>
<feature type="transmembrane region" description="Helical" evidence="1">
    <location>
        <begin position="293"/>
        <end position="311"/>
    </location>
</feature>
<name>A0A0F9GBW3_9ZZZZ</name>
<comment type="caution">
    <text evidence="2">The sequence shown here is derived from an EMBL/GenBank/DDBJ whole genome shotgun (WGS) entry which is preliminary data.</text>
</comment>
<organism evidence="2">
    <name type="scientific">marine sediment metagenome</name>
    <dbReference type="NCBI Taxonomy" id="412755"/>
    <lineage>
        <taxon>unclassified sequences</taxon>
        <taxon>metagenomes</taxon>
        <taxon>ecological metagenomes</taxon>
    </lineage>
</organism>
<dbReference type="AlphaFoldDB" id="A0A0F9GBW3"/>
<feature type="transmembrane region" description="Helical" evidence="1">
    <location>
        <begin position="96"/>
        <end position="113"/>
    </location>
</feature>
<feature type="transmembrane region" description="Helical" evidence="1">
    <location>
        <begin position="184"/>
        <end position="206"/>
    </location>
</feature>
<evidence type="ECO:0000256" key="1">
    <source>
        <dbReference type="SAM" id="Phobius"/>
    </source>
</evidence>
<protein>
    <submittedName>
        <fullName evidence="2">Uncharacterized protein</fullName>
    </submittedName>
</protein>